<evidence type="ECO:0000256" key="1">
    <source>
        <dbReference type="SAM" id="MobiDB-lite"/>
    </source>
</evidence>
<comment type="caution">
    <text evidence="2">The sequence shown here is derived from an EMBL/GenBank/DDBJ whole genome shotgun (WGS) entry which is preliminary data.</text>
</comment>
<keyword evidence="3" id="KW-1185">Reference proteome</keyword>
<evidence type="ECO:0000313" key="2">
    <source>
        <dbReference type="EMBL" id="KAK3237212.1"/>
    </source>
</evidence>
<feature type="compositionally biased region" description="Low complexity" evidence="1">
    <location>
        <begin position="50"/>
        <end position="74"/>
    </location>
</feature>
<organism evidence="2 3">
    <name type="scientific">Cymbomonas tetramitiformis</name>
    <dbReference type="NCBI Taxonomy" id="36881"/>
    <lineage>
        <taxon>Eukaryota</taxon>
        <taxon>Viridiplantae</taxon>
        <taxon>Chlorophyta</taxon>
        <taxon>Pyramimonadophyceae</taxon>
        <taxon>Pyramimonadales</taxon>
        <taxon>Pyramimonadaceae</taxon>
        <taxon>Cymbomonas</taxon>
    </lineage>
</organism>
<reference evidence="2 3" key="1">
    <citation type="journal article" date="2015" name="Genome Biol. Evol.">
        <title>Comparative Genomics of a Bacterivorous Green Alga Reveals Evolutionary Causalities and Consequences of Phago-Mixotrophic Mode of Nutrition.</title>
        <authorList>
            <person name="Burns J.A."/>
            <person name="Paasch A."/>
            <person name="Narechania A."/>
            <person name="Kim E."/>
        </authorList>
    </citation>
    <scope>NUCLEOTIDE SEQUENCE [LARGE SCALE GENOMIC DNA]</scope>
    <source>
        <strain evidence="2 3">PLY_AMNH</strain>
    </source>
</reference>
<evidence type="ECO:0000313" key="3">
    <source>
        <dbReference type="Proteomes" id="UP001190700"/>
    </source>
</evidence>
<dbReference type="EMBL" id="LGRX02034675">
    <property type="protein sequence ID" value="KAK3237212.1"/>
    <property type="molecule type" value="Genomic_DNA"/>
</dbReference>
<dbReference type="AlphaFoldDB" id="A0AAE0BIS5"/>
<accession>A0AAE0BIS5</accession>
<feature type="region of interest" description="Disordered" evidence="1">
    <location>
        <begin position="1"/>
        <end position="98"/>
    </location>
</feature>
<proteinExistence type="predicted"/>
<gene>
    <name evidence="2" type="ORF">CYMTET_52694</name>
</gene>
<protein>
    <submittedName>
        <fullName evidence="2">Uncharacterized protein</fullName>
    </submittedName>
</protein>
<name>A0AAE0BIS5_9CHLO</name>
<feature type="compositionally biased region" description="Pro residues" evidence="1">
    <location>
        <begin position="38"/>
        <end position="49"/>
    </location>
</feature>
<dbReference type="Proteomes" id="UP001190700">
    <property type="component" value="Unassembled WGS sequence"/>
</dbReference>
<feature type="compositionally biased region" description="Low complexity" evidence="1">
    <location>
        <begin position="81"/>
        <end position="91"/>
    </location>
</feature>
<sequence length="98" mass="10534">MYLAPWAPYRGLGPPPPANGLIEGWQPLSPESSEEELPPPPPPAEPPSIEPAGDNNFSNLDSYSDSNDNNLSLDFHPADIDSSSSDLRLLLQGPRRSG</sequence>